<accession>A0A5R8KG07</accession>
<name>A0A5R8KG07_9BACT</name>
<organism evidence="1 2">
    <name type="scientific">Phragmitibacter flavus</name>
    <dbReference type="NCBI Taxonomy" id="2576071"/>
    <lineage>
        <taxon>Bacteria</taxon>
        <taxon>Pseudomonadati</taxon>
        <taxon>Verrucomicrobiota</taxon>
        <taxon>Verrucomicrobiia</taxon>
        <taxon>Verrucomicrobiales</taxon>
        <taxon>Verrucomicrobiaceae</taxon>
        <taxon>Phragmitibacter</taxon>
    </lineage>
</organism>
<keyword evidence="2" id="KW-1185">Reference proteome</keyword>
<gene>
    <name evidence="1" type="ORF">FEM03_12450</name>
</gene>
<dbReference type="Proteomes" id="UP000306196">
    <property type="component" value="Unassembled WGS sequence"/>
</dbReference>
<proteinExistence type="predicted"/>
<protein>
    <submittedName>
        <fullName evidence="1">Uncharacterized protein</fullName>
    </submittedName>
</protein>
<dbReference type="RefSeq" id="WP_138086586.1">
    <property type="nucleotide sequence ID" value="NZ_VAUV01000008.1"/>
</dbReference>
<comment type="caution">
    <text evidence="1">The sequence shown here is derived from an EMBL/GenBank/DDBJ whole genome shotgun (WGS) entry which is preliminary data.</text>
</comment>
<reference evidence="1 2" key="1">
    <citation type="submission" date="2019-05" db="EMBL/GenBank/DDBJ databases">
        <title>Verrucobacter flavum gen. nov., sp. nov. a new member of the family Verrucomicrobiaceae.</title>
        <authorList>
            <person name="Szuroczki S."/>
            <person name="Abbaszade G."/>
            <person name="Szabo A."/>
            <person name="Felfoldi T."/>
            <person name="Schumann P."/>
            <person name="Boka K."/>
            <person name="Keki Z."/>
            <person name="Toumi M."/>
            <person name="Toth E."/>
        </authorList>
    </citation>
    <scope>NUCLEOTIDE SEQUENCE [LARGE SCALE GENOMIC DNA]</scope>
    <source>
        <strain evidence="1 2">MG-N-17</strain>
    </source>
</reference>
<dbReference type="AlphaFoldDB" id="A0A5R8KG07"/>
<evidence type="ECO:0000313" key="1">
    <source>
        <dbReference type="EMBL" id="TLD70529.1"/>
    </source>
</evidence>
<sequence>MPTYQFLLHTTGISLDMGDGEAPAIGFYTSRRAAAPNSEEAYKIVMAAMDVDPDLKDIFTTAHDAGLRPRTVSEETYIIPWWRAILPWRKPGLAFYPFDPDEDDSDAPA</sequence>
<dbReference type="EMBL" id="VAUV01000008">
    <property type="protein sequence ID" value="TLD70529.1"/>
    <property type="molecule type" value="Genomic_DNA"/>
</dbReference>
<evidence type="ECO:0000313" key="2">
    <source>
        <dbReference type="Proteomes" id="UP000306196"/>
    </source>
</evidence>